<reference evidence="1" key="1">
    <citation type="submission" date="2016-07" db="EMBL/GenBank/DDBJ databases">
        <authorList>
            <person name="Bretaudeau A."/>
        </authorList>
    </citation>
    <scope>NUCLEOTIDE SEQUENCE</scope>
    <source>
        <strain evidence="1">Rice</strain>
        <tissue evidence="1">Whole body</tissue>
    </source>
</reference>
<gene>
    <name evidence="1" type="ORF">SFRICE_021916</name>
</gene>
<evidence type="ECO:0000313" key="1">
    <source>
        <dbReference type="EMBL" id="SOQ44903.1"/>
    </source>
</evidence>
<name>A0A2H1VVR8_SPOFR</name>
<dbReference type="EMBL" id="ODYU01004719">
    <property type="protein sequence ID" value="SOQ44903.1"/>
    <property type="molecule type" value="Genomic_DNA"/>
</dbReference>
<sequence>MERNANDLDDLKAVLSEELLICEATAYKWPLQNNNTARLTRWLGNGLSRNINIFAKKYTMCYDILMPVQRHIRFGMDSL</sequence>
<organism evidence="1">
    <name type="scientific">Spodoptera frugiperda</name>
    <name type="common">Fall armyworm</name>
    <dbReference type="NCBI Taxonomy" id="7108"/>
    <lineage>
        <taxon>Eukaryota</taxon>
        <taxon>Metazoa</taxon>
        <taxon>Ecdysozoa</taxon>
        <taxon>Arthropoda</taxon>
        <taxon>Hexapoda</taxon>
        <taxon>Insecta</taxon>
        <taxon>Pterygota</taxon>
        <taxon>Neoptera</taxon>
        <taxon>Endopterygota</taxon>
        <taxon>Lepidoptera</taxon>
        <taxon>Glossata</taxon>
        <taxon>Ditrysia</taxon>
        <taxon>Noctuoidea</taxon>
        <taxon>Noctuidae</taxon>
        <taxon>Amphipyrinae</taxon>
        <taxon>Spodoptera</taxon>
    </lineage>
</organism>
<dbReference type="AlphaFoldDB" id="A0A2H1VVR8"/>
<accession>A0A2H1VVR8</accession>
<protein>
    <submittedName>
        <fullName evidence="1">SFRICE_021916</fullName>
    </submittedName>
</protein>
<proteinExistence type="predicted"/>